<dbReference type="EMBL" id="CM042023">
    <property type="protein sequence ID" value="KAI3813394.1"/>
    <property type="molecule type" value="Genomic_DNA"/>
</dbReference>
<reference evidence="2" key="1">
    <citation type="journal article" date="2022" name="Mol. Ecol. Resour.">
        <title>The genomes of chicory, endive, great burdock and yacon provide insights into Asteraceae palaeo-polyploidization history and plant inulin production.</title>
        <authorList>
            <person name="Fan W."/>
            <person name="Wang S."/>
            <person name="Wang H."/>
            <person name="Wang A."/>
            <person name="Jiang F."/>
            <person name="Liu H."/>
            <person name="Zhao H."/>
            <person name="Xu D."/>
            <person name="Zhang Y."/>
        </authorList>
    </citation>
    <scope>NUCLEOTIDE SEQUENCE [LARGE SCALE GENOMIC DNA]</scope>
    <source>
        <strain evidence="2">cv. Yunnan</strain>
    </source>
</reference>
<keyword evidence="2" id="KW-1185">Reference proteome</keyword>
<name>A0ACB9IZP7_9ASTR</name>
<accession>A0ACB9IZP7</accession>
<proteinExistence type="predicted"/>
<gene>
    <name evidence="1" type="ORF">L1987_18116</name>
</gene>
<protein>
    <submittedName>
        <fullName evidence="1">Uncharacterized protein</fullName>
    </submittedName>
</protein>
<evidence type="ECO:0000313" key="2">
    <source>
        <dbReference type="Proteomes" id="UP001056120"/>
    </source>
</evidence>
<organism evidence="1 2">
    <name type="scientific">Smallanthus sonchifolius</name>
    <dbReference type="NCBI Taxonomy" id="185202"/>
    <lineage>
        <taxon>Eukaryota</taxon>
        <taxon>Viridiplantae</taxon>
        <taxon>Streptophyta</taxon>
        <taxon>Embryophyta</taxon>
        <taxon>Tracheophyta</taxon>
        <taxon>Spermatophyta</taxon>
        <taxon>Magnoliopsida</taxon>
        <taxon>eudicotyledons</taxon>
        <taxon>Gunneridae</taxon>
        <taxon>Pentapetalae</taxon>
        <taxon>asterids</taxon>
        <taxon>campanulids</taxon>
        <taxon>Asterales</taxon>
        <taxon>Asteraceae</taxon>
        <taxon>Asteroideae</taxon>
        <taxon>Heliantheae alliance</taxon>
        <taxon>Millerieae</taxon>
        <taxon>Smallanthus</taxon>
    </lineage>
</organism>
<sequence length="77" mass="8182">MYTRARGRLNFSSFQQLQTLAKASFSRGSRPASLSPSHVSSSSSSSPPTPLSPHHDPEQCHTPIDGGLYVGADAVVQ</sequence>
<comment type="caution">
    <text evidence="1">The sequence shown here is derived from an EMBL/GenBank/DDBJ whole genome shotgun (WGS) entry which is preliminary data.</text>
</comment>
<reference evidence="1 2" key="2">
    <citation type="journal article" date="2022" name="Mol. Ecol. Resour.">
        <title>The genomes of chicory, endive, great burdock and yacon provide insights into Asteraceae paleo-polyploidization history and plant inulin production.</title>
        <authorList>
            <person name="Fan W."/>
            <person name="Wang S."/>
            <person name="Wang H."/>
            <person name="Wang A."/>
            <person name="Jiang F."/>
            <person name="Liu H."/>
            <person name="Zhao H."/>
            <person name="Xu D."/>
            <person name="Zhang Y."/>
        </authorList>
    </citation>
    <scope>NUCLEOTIDE SEQUENCE [LARGE SCALE GENOMIC DNA]</scope>
    <source>
        <strain evidence="2">cv. Yunnan</strain>
        <tissue evidence="1">Leaves</tissue>
    </source>
</reference>
<dbReference type="Proteomes" id="UP001056120">
    <property type="component" value="Linkage Group LG06"/>
</dbReference>
<evidence type="ECO:0000313" key="1">
    <source>
        <dbReference type="EMBL" id="KAI3813394.1"/>
    </source>
</evidence>